<dbReference type="AlphaFoldDB" id="A0A1I4UJP6"/>
<dbReference type="InterPro" id="IPR036388">
    <property type="entry name" value="WH-like_DNA-bd_sf"/>
</dbReference>
<sequence length="92" mass="10609">MILSRLTNYLQHHSRISLYDLALHLDSTPAALQGMLDRLERKGRVRRLLMNIPSCGKTCCHCCHCDASVLTFYEWIFPPDEDPIHRDANVQS</sequence>
<dbReference type="Pfam" id="PF09012">
    <property type="entry name" value="FeoC"/>
    <property type="match status" value="1"/>
</dbReference>
<dbReference type="EMBL" id="FOUB01000066">
    <property type="protein sequence ID" value="SFM89232.1"/>
    <property type="molecule type" value="Genomic_DNA"/>
</dbReference>
<dbReference type="SUPFAM" id="SSF46785">
    <property type="entry name" value="Winged helix' DNA-binding domain"/>
    <property type="match status" value="1"/>
</dbReference>
<dbReference type="InterPro" id="IPR015102">
    <property type="entry name" value="Tscrpt_reg_HTH_FeoC"/>
</dbReference>
<accession>A0A1I4UJP6</accession>
<dbReference type="InterPro" id="IPR036390">
    <property type="entry name" value="WH_DNA-bd_sf"/>
</dbReference>
<dbReference type="Proteomes" id="UP000183287">
    <property type="component" value="Unassembled WGS sequence"/>
</dbReference>
<protein>
    <submittedName>
        <fullName evidence="2">FeoC like transcriptional regulator</fullName>
    </submittedName>
</protein>
<dbReference type="RefSeq" id="WP_074906755.1">
    <property type="nucleotide sequence ID" value="NZ_FOUB01000066.1"/>
</dbReference>
<organism evidence="2 3">
    <name type="scientific">Nitrosomonas communis</name>
    <dbReference type="NCBI Taxonomy" id="44574"/>
    <lineage>
        <taxon>Bacteria</taxon>
        <taxon>Pseudomonadati</taxon>
        <taxon>Pseudomonadota</taxon>
        <taxon>Betaproteobacteria</taxon>
        <taxon>Nitrosomonadales</taxon>
        <taxon>Nitrosomonadaceae</taxon>
        <taxon>Nitrosomonas</taxon>
    </lineage>
</organism>
<dbReference type="Gene3D" id="1.10.10.10">
    <property type="entry name" value="Winged helix-like DNA-binding domain superfamily/Winged helix DNA-binding domain"/>
    <property type="match status" value="1"/>
</dbReference>
<keyword evidence="3" id="KW-1185">Reference proteome</keyword>
<gene>
    <name evidence="2" type="ORF">SAMN05421863_10667</name>
</gene>
<feature type="domain" description="Transcriptional regulator HTH-type FeoC" evidence="1">
    <location>
        <begin position="2"/>
        <end position="63"/>
    </location>
</feature>
<name>A0A1I4UJP6_9PROT</name>
<dbReference type="OrthoDB" id="467062at2"/>
<reference evidence="3" key="1">
    <citation type="submission" date="2016-10" db="EMBL/GenBank/DDBJ databases">
        <authorList>
            <person name="Varghese N."/>
            <person name="Submissions S."/>
        </authorList>
    </citation>
    <scope>NUCLEOTIDE SEQUENCE [LARGE SCALE GENOMIC DNA]</scope>
    <source>
        <strain evidence="3">Nm44</strain>
    </source>
</reference>
<evidence type="ECO:0000313" key="2">
    <source>
        <dbReference type="EMBL" id="SFM89232.1"/>
    </source>
</evidence>
<evidence type="ECO:0000259" key="1">
    <source>
        <dbReference type="Pfam" id="PF09012"/>
    </source>
</evidence>
<proteinExistence type="predicted"/>
<evidence type="ECO:0000313" key="3">
    <source>
        <dbReference type="Proteomes" id="UP000183287"/>
    </source>
</evidence>